<accession>A0ABQ5JEL9</accession>
<dbReference type="Proteomes" id="UP001055149">
    <property type="component" value="Unassembled WGS sequence"/>
</dbReference>
<evidence type="ECO:0000313" key="2">
    <source>
        <dbReference type="Proteomes" id="UP001055149"/>
    </source>
</evidence>
<gene>
    <name evidence="1" type="ORF">LPAF129_01940</name>
</gene>
<reference evidence="1" key="1">
    <citation type="journal article" date="2022" name="Int. J. Syst. Evol. Microbiol.">
        <title>A novel species of lactic acid bacteria, Ligilactobacillus pabuli sp. nov., isolated from alfalfa silage.</title>
        <authorList>
            <person name="Tohno M."/>
            <person name="Tanizawa Y."/>
            <person name="Sawada H."/>
            <person name="Sakamoto M."/>
            <person name="Ohkuma M."/>
            <person name="Kobayashi H."/>
        </authorList>
    </citation>
    <scope>NUCLEOTIDE SEQUENCE</scope>
    <source>
        <strain evidence="1">AF129</strain>
    </source>
</reference>
<comment type="caution">
    <text evidence="1">The sequence shown here is derived from an EMBL/GenBank/DDBJ whole genome shotgun (WGS) entry which is preliminary data.</text>
</comment>
<sequence>MRATGNEFVILADQINEGWLSFPTFFEVSRSGMEDCLFAQILLKILKAFNGDSKIKKL</sequence>
<evidence type="ECO:0000313" key="1">
    <source>
        <dbReference type="EMBL" id="GKS80509.1"/>
    </source>
</evidence>
<proteinExistence type="predicted"/>
<name>A0ABQ5JEL9_9LACO</name>
<protein>
    <submittedName>
        <fullName evidence="1">Uncharacterized protein</fullName>
    </submittedName>
</protein>
<dbReference type="EMBL" id="BQXH01000001">
    <property type="protein sequence ID" value="GKS80509.1"/>
    <property type="molecule type" value="Genomic_DNA"/>
</dbReference>
<keyword evidence="2" id="KW-1185">Reference proteome</keyword>
<organism evidence="1 2">
    <name type="scientific">Ligilactobacillus pabuli</name>
    <dbReference type="NCBI Taxonomy" id="2886039"/>
    <lineage>
        <taxon>Bacteria</taxon>
        <taxon>Bacillati</taxon>
        <taxon>Bacillota</taxon>
        <taxon>Bacilli</taxon>
        <taxon>Lactobacillales</taxon>
        <taxon>Lactobacillaceae</taxon>
        <taxon>Ligilactobacillus</taxon>
    </lineage>
</organism>
<dbReference type="RefSeq" id="WP_244054117.1">
    <property type="nucleotide sequence ID" value="NZ_BQXH01000001.1"/>
</dbReference>